<evidence type="ECO:0000256" key="5">
    <source>
        <dbReference type="ARBA" id="ARBA00022771"/>
    </source>
</evidence>
<dbReference type="PANTHER" id="PTHR10142">
    <property type="entry name" value="DNA REPAIR PROTEIN COMPLEMENTING XP-A CELLS"/>
    <property type="match status" value="1"/>
</dbReference>
<keyword evidence="14" id="KW-1185">Reference proteome</keyword>
<protein>
    <recommendedName>
        <fullName evidence="10">DNA repair protein RAD14</fullName>
    </recommendedName>
</protein>
<gene>
    <name evidence="13" type="ORF">SAPINGB_P006169</name>
</gene>
<dbReference type="EMBL" id="CABVLU010000005">
    <property type="protein sequence ID" value="VVT58364.1"/>
    <property type="molecule type" value="Genomic_DNA"/>
</dbReference>
<dbReference type="GO" id="GO:1901255">
    <property type="term" value="P:nucleotide-excision repair involved in interstrand cross-link repair"/>
    <property type="evidence" value="ECO:0007669"/>
    <property type="project" value="TreeGrafter"/>
</dbReference>
<dbReference type="RefSeq" id="XP_031856774.1">
    <property type="nucleotide sequence ID" value="XM_032000883.1"/>
</dbReference>
<keyword evidence="3" id="KW-0479">Metal-binding</keyword>
<dbReference type="GO" id="GO:0000715">
    <property type="term" value="P:nucleotide-excision repair, DNA damage recognition"/>
    <property type="evidence" value="ECO:0007669"/>
    <property type="project" value="TreeGrafter"/>
</dbReference>
<accession>A0A5E8C3M0</accession>
<evidence type="ECO:0000256" key="9">
    <source>
        <dbReference type="ARBA" id="ARBA00023242"/>
    </source>
</evidence>
<dbReference type="GO" id="GO:0070914">
    <property type="term" value="P:UV-damage excision repair"/>
    <property type="evidence" value="ECO:0007669"/>
    <property type="project" value="TreeGrafter"/>
</dbReference>
<evidence type="ECO:0000256" key="2">
    <source>
        <dbReference type="ARBA" id="ARBA00005548"/>
    </source>
</evidence>
<feature type="domain" description="XPA C-terminal" evidence="12">
    <location>
        <begin position="231"/>
        <end position="281"/>
    </location>
</feature>
<dbReference type="InterPro" id="IPR022656">
    <property type="entry name" value="XPA_C"/>
</dbReference>
<dbReference type="GO" id="GO:0006284">
    <property type="term" value="P:base-excision repair"/>
    <property type="evidence" value="ECO:0007669"/>
    <property type="project" value="TreeGrafter"/>
</dbReference>
<keyword evidence="7" id="KW-0238">DNA-binding</keyword>
<name>A0A5E8C3M0_9ASCO</name>
<dbReference type="PANTHER" id="PTHR10142:SF0">
    <property type="entry name" value="DNA REPAIR PROTEIN COMPLEMENTING XP-A CELLS"/>
    <property type="match status" value="1"/>
</dbReference>
<dbReference type="FunFam" id="3.90.530.10:FF:000003">
    <property type="entry name" value="Dna repair rad14 protein"/>
    <property type="match status" value="1"/>
</dbReference>
<evidence type="ECO:0000313" key="13">
    <source>
        <dbReference type="EMBL" id="VVT58364.1"/>
    </source>
</evidence>
<evidence type="ECO:0000256" key="7">
    <source>
        <dbReference type="ARBA" id="ARBA00023125"/>
    </source>
</evidence>
<evidence type="ECO:0000256" key="10">
    <source>
        <dbReference type="ARBA" id="ARBA00072989"/>
    </source>
</evidence>
<dbReference type="InterPro" id="IPR037129">
    <property type="entry name" value="XPA_sf"/>
</dbReference>
<feature type="compositionally biased region" description="Low complexity" evidence="11">
    <location>
        <begin position="49"/>
        <end position="67"/>
    </location>
</feature>
<feature type="compositionally biased region" description="Basic and acidic residues" evidence="11">
    <location>
        <begin position="96"/>
        <end position="107"/>
    </location>
</feature>
<evidence type="ECO:0000256" key="11">
    <source>
        <dbReference type="SAM" id="MobiDB-lite"/>
    </source>
</evidence>
<keyword evidence="9" id="KW-0539">Nucleus</keyword>
<dbReference type="OrthoDB" id="5368863at2759"/>
<evidence type="ECO:0000313" key="14">
    <source>
        <dbReference type="Proteomes" id="UP000398389"/>
    </source>
</evidence>
<dbReference type="Proteomes" id="UP000398389">
    <property type="component" value="Unassembled WGS sequence"/>
</dbReference>
<sequence length="380" mass="42974">MQQQQQQPESSTKQNAMERLRAARMRMARQGVTRSVESMFRAGADFSKTATTSSNQQQQSSGSAGSGPEESIVSALAAKRTLTEDTGGVSLSQAREMYKDRPNKVQKTDTSSSSSSLAPKKSSNRDATASSFSRKMDHYIEYNFATMRDSKGGFIDADLDLTAAELAEKRAREQAEREKEAALHQPLAQLGVSREDLLKCFECGTTALDFKLYRVFRTRVCKVCRESHPEKYSLLTKTECRTDYLLTDPELRDEELLPHLERPNPHKATFNNMMLYMRYQVEEFAFRKWGGEEGLDAEYERRVAALKARKEKKFLEKLQQMRRTTRASGKYSGKGENGKDGVGRHTHEWSAALAVENPEIPGTVRRRCAICGMMTEEVQM</sequence>
<dbReference type="InterPro" id="IPR000465">
    <property type="entry name" value="XPA/RAD14"/>
</dbReference>
<dbReference type="Pfam" id="PF05181">
    <property type="entry name" value="XPA_C"/>
    <property type="match status" value="1"/>
</dbReference>
<reference evidence="13 14" key="1">
    <citation type="submission" date="2019-09" db="EMBL/GenBank/DDBJ databases">
        <authorList>
            <person name="Brejova B."/>
        </authorList>
    </citation>
    <scope>NUCLEOTIDE SEQUENCE [LARGE SCALE GENOMIC DNA]</scope>
</reference>
<dbReference type="InterPro" id="IPR009061">
    <property type="entry name" value="DNA-bd_dom_put_sf"/>
</dbReference>
<organism evidence="13 14">
    <name type="scientific">Magnusiomyces paraingens</name>
    <dbReference type="NCBI Taxonomy" id="2606893"/>
    <lineage>
        <taxon>Eukaryota</taxon>
        <taxon>Fungi</taxon>
        <taxon>Dikarya</taxon>
        <taxon>Ascomycota</taxon>
        <taxon>Saccharomycotina</taxon>
        <taxon>Dipodascomycetes</taxon>
        <taxon>Dipodascales</taxon>
        <taxon>Dipodascaceae</taxon>
        <taxon>Magnusiomyces</taxon>
    </lineage>
</organism>
<dbReference type="GeneID" id="43584983"/>
<evidence type="ECO:0000259" key="12">
    <source>
        <dbReference type="Pfam" id="PF05181"/>
    </source>
</evidence>
<feature type="compositionally biased region" description="Low complexity" evidence="11">
    <location>
        <begin position="111"/>
        <end position="121"/>
    </location>
</feature>
<dbReference type="GO" id="GO:0008270">
    <property type="term" value="F:zinc ion binding"/>
    <property type="evidence" value="ECO:0007669"/>
    <property type="project" value="UniProtKB-KW"/>
</dbReference>
<keyword evidence="4" id="KW-0227">DNA damage</keyword>
<evidence type="ECO:0000256" key="3">
    <source>
        <dbReference type="ARBA" id="ARBA00022723"/>
    </source>
</evidence>
<comment type="subcellular location">
    <subcellularLocation>
        <location evidence="1">Nucleus</location>
    </subcellularLocation>
</comment>
<dbReference type="SUPFAM" id="SSF46955">
    <property type="entry name" value="Putative DNA-binding domain"/>
    <property type="match status" value="1"/>
</dbReference>
<dbReference type="GO" id="GO:0000110">
    <property type="term" value="C:nucleotide-excision repair factor 1 complex"/>
    <property type="evidence" value="ECO:0007669"/>
    <property type="project" value="TreeGrafter"/>
</dbReference>
<dbReference type="Gene3D" id="3.90.530.10">
    <property type="entry name" value="XPA C-terminal domain"/>
    <property type="match status" value="1"/>
</dbReference>
<dbReference type="AlphaFoldDB" id="A0A5E8C3M0"/>
<keyword evidence="8" id="KW-0234">DNA repair</keyword>
<dbReference type="CDD" id="cd21077">
    <property type="entry name" value="DBD_Rad14"/>
    <property type="match status" value="1"/>
</dbReference>
<feature type="region of interest" description="Disordered" evidence="11">
    <location>
        <begin position="323"/>
        <end position="344"/>
    </location>
</feature>
<dbReference type="NCBIfam" id="TIGR00598">
    <property type="entry name" value="rad14"/>
    <property type="match status" value="1"/>
</dbReference>
<evidence type="ECO:0000256" key="8">
    <source>
        <dbReference type="ARBA" id="ARBA00023204"/>
    </source>
</evidence>
<keyword evidence="6" id="KW-0862">Zinc</keyword>
<evidence type="ECO:0000256" key="1">
    <source>
        <dbReference type="ARBA" id="ARBA00004123"/>
    </source>
</evidence>
<evidence type="ECO:0000256" key="6">
    <source>
        <dbReference type="ARBA" id="ARBA00022833"/>
    </source>
</evidence>
<evidence type="ECO:0000256" key="4">
    <source>
        <dbReference type="ARBA" id="ARBA00022763"/>
    </source>
</evidence>
<keyword evidence="5" id="KW-0863">Zinc-finger</keyword>
<feature type="region of interest" description="Disordered" evidence="11">
    <location>
        <begin position="1"/>
        <end position="130"/>
    </location>
</feature>
<dbReference type="GO" id="GO:0003684">
    <property type="term" value="F:damaged DNA binding"/>
    <property type="evidence" value="ECO:0007669"/>
    <property type="project" value="InterPro"/>
</dbReference>
<comment type="similarity">
    <text evidence="2">Belongs to the XPA family.</text>
</comment>
<proteinExistence type="inferred from homology"/>